<feature type="domain" description="Reverse transcriptase" evidence="1">
    <location>
        <begin position="227"/>
        <end position="485"/>
    </location>
</feature>
<dbReference type="Pfam" id="PF00078">
    <property type="entry name" value="RVT_1"/>
    <property type="match status" value="1"/>
</dbReference>
<protein>
    <submittedName>
        <fullName evidence="2">LINE-1 retrotransposable element ORF2 protein</fullName>
    </submittedName>
</protein>
<dbReference type="EMBL" id="QGNW01000417">
    <property type="protein sequence ID" value="RVW72321.1"/>
    <property type="molecule type" value="Genomic_DNA"/>
</dbReference>
<name>A0A438GJD8_VITVI</name>
<dbReference type="InterPro" id="IPR000477">
    <property type="entry name" value="RT_dom"/>
</dbReference>
<dbReference type="PANTHER" id="PTHR46890:SF50">
    <property type="entry name" value="RNA-DIRECTED DNA POLYMERASE, EUKARYOTA, REVERSE TRANSCRIPTASE ZINC-BINDING DOMAIN PROTEIN-RELATED"/>
    <property type="match status" value="1"/>
</dbReference>
<dbReference type="InterPro" id="IPR052343">
    <property type="entry name" value="Retrotransposon-Effector_Assoc"/>
</dbReference>
<evidence type="ECO:0000313" key="3">
    <source>
        <dbReference type="Proteomes" id="UP000288805"/>
    </source>
</evidence>
<proteinExistence type="predicted"/>
<evidence type="ECO:0000313" key="2">
    <source>
        <dbReference type="EMBL" id="RVW72321.1"/>
    </source>
</evidence>
<dbReference type="AlphaFoldDB" id="A0A438GJD8"/>
<dbReference type="SUPFAM" id="SSF56672">
    <property type="entry name" value="DNA/RNA polymerases"/>
    <property type="match status" value="1"/>
</dbReference>
<accession>A0A438GJD8</accession>
<organism evidence="2 3">
    <name type="scientific">Vitis vinifera</name>
    <name type="common">Grape</name>
    <dbReference type="NCBI Taxonomy" id="29760"/>
    <lineage>
        <taxon>Eukaryota</taxon>
        <taxon>Viridiplantae</taxon>
        <taxon>Streptophyta</taxon>
        <taxon>Embryophyta</taxon>
        <taxon>Tracheophyta</taxon>
        <taxon>Spermatophyta</taxon>
        <taxon>Magnoliopsida</taxon>
        <taxon>eudicotyledons</taxon>
        <taxon>Gunneridae</taxon>
        <taxon>Pentapetalae</taxon>
        <taxon>rosids</taxon>
        <taxon>Vitales</taxon>
        <taxon>Vitaceae</taxon>
        <taxon>Viteae</taxon>
        <taxon>Vitis</taxon>
    </lineage>
</organism>
<sequence length="494" mass="56477">MEELSSEKVGVQSLRVTKIQSMSCSLVRSLGVGRFLEWGTLDSRGVYGPAVGRFKEDFWEELETIKAMRRFSKVIEDLELRDLPLQEKSFMWRLERFRDLFPNLFLTTAQFCWTVEERGKVLPLLGSFSFTLYEKLKALKACLKIWNREVFGDVTTRKNSSLKHMVFWDSIEGDKVFSVEEQSLRKQALEEYMKWVIMEETSWRQKSRELWLRKGDRNTSYFHKMANTHKKGKFVRSINASFLVLIPKKIGAEDLKDFRLICLVGSLYKLLTKVLANRLKKVMGKIVSKSQNAFVDGRQILDASLIANEAIDSMQKSGGGGILCKLDIEKAYDHIQWCIGTVSFSILINGTPLGFFQSSTGLRQRDPLSPYMFMIVMEALSCLLKRAKEIGFLPGWQLSGRGGTRVDVTHLLFADDTLVFCEPSIDQVSYLSWFLMWFEAMSRLKVNLDKSEIIAVGKAENVEELALEFGCKVSKLSSSYLGLPLGAHFKEVVV</sequence>
<comment type="caution">
    <text evidence="2">The sequence shown here is derived from an EMBL/GenBank/DDBJ whole genome shotgun (WGS) entry which is preliminary data.</text>
</comment>
<dbReference type="Proteomes" id="UP000288805">
    <property type="component" value="Unassembled WGS sequence"/>
</dbReference>
<dbReference type="PROSITE" id="PS50878">
    <property type="entry name" value="RT_POL"/>
    <property type="match status" value="1"/>
</dbReference>
<dbReference type="PANTHER" id="PTHR46890">
    <property type="entry name" value="NON-LTR RETROLELEMENT REVERSE TRANSCRIPTASE-LIKE PROTEIN-RELATED"/>
    <property type="match status" value="1"/>
</dbReference>
<evidence type="ECO:0000259" key="1">
    <source>
        <dbReference type="PROSITE" id="PS50878"/>
    </source>
</evidence>
<gene>
    <name evidence="2" type="primary">LORF2_50</name>
    <name evidence="2" type="ORF">CK203_055433</name>
</gene>
<dbReference type="InterPro" id="IPR043502">
    <property type="entry name" value="DNA/RNA_pol_sf"/>
</dbReference>
<reference evidence="2 3" key="1">
    <citation type="journal article" date="2018" name="PLoS Genet.">
        <title>Population sequencing reveals clonal diversity and ancestral inbreeding in the grapevine cultivar Chardonnay.</title>
        <authorList>
            <person name="Roach M.J."/>
            <person name="Johnson D.L."/>
            <person name="Bohlmann J."/>
            <person name="van Vuuren H.J."/>
            <person name="Jones S.J."/>
            <person name="Pretorius I.S."/>
            <person name="Schmidt S.A."/>
            <person name="Borneman A.R."/>
        </authorList>
    </citation>
    <scope>NUCLEOTIDE SEQUENCE [LARGE SCALE GENOMIC DNA]</scope>
    <source>
        <strain evidence="3">cv. Chardonnay</strain>
        <tissue evidence="2">Leaf</tissue>
    </source>
</reference>
<dbReference type="CDD" id="cd01650">
    <property type="entry name" value="RT_nLTR_like"/>
    <property type="match status" value="1"/>
</dbReference>